<dbReference type="InterPro" id="IPR027417">
    <property type="entry name" value="P-loop_NTPase"/>
</dbReference>
<dbReference type="Pfam" id="PF04466">
    <property type="entry name" value="Terminase_3"/>
    <property type="match status" value="1"/>
</dbReference>
<reference evidence="3" key="1">
    <citation type="journal article" date="2015" name="Nature">
        <title>Complex archaea that bridge the gap between prokaryotes and eukaryotes.</title>
        <authorList>
            <person name="Spang A."/>
            <person name="Saw J.H."/>
            <person name="Jorgensen S.L."/>
            <person name="Zaremba-Niedzwiedzka K."/>
            <person name="Martijn J."/>
            <person name="Lind A.E."/>
            <person name="van Eijk R."/>
            <person name="Schleper C."/>
            <person name="Guy L."/>
            <person name="Ettema T.J."/>
        </authorList>
    </citation>
    <scope>NUCLEOTIDE SEQUENCE</scope>
</reference>
<dbReference type="EMBL" id="LAZR01000384">
    <property type="protein sequence ID" value="KKN71408.1"/>
    <property type="molecule type" value="Genomic_DNA"/>
</dbReference>
<dbReference type="Pfam" id="PF17288">
    <property type="entry name" value="Terminase_3C"/>
    <property type="match status" value="1"/>
</dbReference>
<gene>
    <name evidence="3" type="ORF">LCGC14_0421300</name>
</gene>
<feature type="domain" description="Phage terminase large subunit C-terminal" evidence="2">
    <location>
        <begin position="253"/>
        <end position="397"/>
    </location>
</feature>
<accession>A0A0F9W037</accession>
<organism evidence="3">
    <name type="scientific">marine sediment metagenome</name>
    <dbReference type="NCBI Taxonomy" id="412755"/>
    <lineage>
        <taxon>unclassified sequences</taxon>
        <taxon>metagenomes</taxon>
        <taxon>ecological metagenomes</taxon>
    </lineage>
</organism>
<dbReference type="Gene3D" id="3.40.50.300">
    <property type="entry name" value="P-loop containing nucleotide triphosphate hydrolases"/>
    <property type="match status" value="1"/>
</dbReference>
<dbReference type="NCBIfam" id="TIGR01547">
    <property type="entry name" value="phage_term_2"/>
    <property type="match status" value="1"/>
</dbReference>
<dbReference type="Gene3D" id="3.30.420.280">
    <property type="match status" value="1"/>
</dbReference>
<comment type="caution">
    <text evidence="3">The sequence shown here is derived from an EMBL/GenBank/DDBJ whole genome shotgun (WGS) entry which is preliminary data.</text>
</comment>
<dbReference type="PANTHER" id="PTHR39184:SF1">
    <property type="entry name" value="PBSX PHAGE TERMINASE LARGE SUBUNIT"/>
    <property type="match status" value="1"/>
</dbReference>
<dbReference type="InterPro" id="IPR052380">
    <property type="entry name" value="Viral_DNA_packaging_terminase"/>
</dbReference>
<dbReference type="InterPro" id="IPR035413">
    <property type="entry name" value="Terminase_L_C"/>
</dbReference>
<evidence type="ECO:0000259" key="2">
    <source>
        <dbReference type="Pfam" id="PF17288"/>
    </source>
</evidence>
<protein>
    <recommendedName>
        <fullName evidence="4">Phage terminase large subunit N-terminal domain-containing protein</fullName>
    </recommendedName>
</protein>
<evidence type="ECO:0008006" key="4">
    <source>
        <dbReference type="Google" id="ProtNLM"/>
    </source>
</evidence>
<feature type="domain" description="Phage terminase large subunit N-terminal" evidence="1">
    <location>
        <begin position="22"/>
        <end position="221"/>
    </location>
</feature>
<dbReference type="AlphaFoldDB" id="A0A0F9W037"/>
<name>A0A0F9W037_9ZZZZ</name>
<evidence type="ECO:0000259" key="1">
    <source>
        <dbReference type="Pfam" id="PF04466"/>
    </source>
</evidence>
<dbReference type="InterPro" id="IPR035412">
    <property type="entry name" value="Terminase_L_N"/>
</dbReference>
<proteinExistence type="predicted"/>
<sequence>MKIQVNKKPFLFLRDGSGIKFNYLWGGASSSKSWVIADYLLIDKLFGETNIGILAIRKTKPEVKSSCMRLVDNRIRLIGDEDKDWTVNKSDLYYTAKDTGSKFYFDSIDDVLKKKSIEGINYLWIEETTEFTYREWLQLVLRTRAANPHGINRFFYSFNPEDPIGNAWLKALTDGADIDPDSQQLHLNHQANPFLADDVREEIEKLADEDEEYDKIYRLGQWATPTFIIYTNWDIIEAFPKEETLDEVGYGLDFGYNNPTALTKVGIRDKKEIFLDEVVYESGLTNSALINLIKKLDISKTATIMADSAEPQRIQEIREAGFNVHGVRKVFGEKDKNWVGVGIDRCKRLNLHITQRSPNILKEIRGYKWKQDKEGNPVDGEPVKYRDHAMDGMRYYLGTVPVVAGIDFIDLGEEAEKEEVLEGEAMLQQRYNEPFVPEVSDMADLGEDDGFFDDD</sequence>
<evidence type="ECO:0000313" key="3">
    <source>
        <dbReference type="EMBL" id="KKN71408.1"/>
    </source>
</evidence>
<dbReference type="PANTHER" id="PTHR39184">
    <property type="match status" value="1"/>
</dbReference>
<dbReference type="InterPro" id="IPR006437">
    <property type="entry name" value="Phage_terminase_lsu"/>
</dbReference>